<dbReference type="EMBL" id="LSRX01004668">
    <property type="protein sequence ID" value="OLP73840.1"/>
    <property type="molecule type" value="Genomic_DNA"/>
</dbReference>
<protein>
    <submittedName>
        <fullName evidence="2">Uncharacterized protein</fullName>
    </submittedName>
</protein>
<evidence type="ECO:0000256" key="1">
    <source>
        <dbReference type="SAM" id="MobiDB-lite"/>
    </source>
</evidence>
<keyword evidence="3" id="KW-1185">Reference proteome</keyword>
<evidence type="ECO:0000313" key="2">
    <source>
        <dbReference type="EMBL" id="OLP73840.1"/>
    </source>
</evidence>
<proteinExistence type="predicted"/>
<accession>A0A1Q9BTA5</accession>
<gene>
    <name evidence="2" type="ORF">AK812_SmicGene46790</name>
</gene>
<sequence>MYVVGLCPTRLKSSLTQFDAVERQTSYSSLDQVLQASQQAEAHGSREAVGPPTFDDAGLKDSVVATCYGRVDGNGYVADDDYTNT</sequence>
<dbReference type="Proteomes" id="UP000186817">
    <property type="component" value="Unassembled WGS sequence"/>
</dbReference>
<name>A0A1Q9BTA5_SYMMI</name>
<organism evidence="2 3">
    <name type="scientific">Symbiodinium microadriaticum</name>
    <name type="common">Dinoflagellate</name>
    <name type="synonym">Zooxanthella microadriatica</name>
    <dbReference type="NCBI Taxonomy" id="2951"/>
    <lineage>
        <taxon>Eukaryota</taxon>
        <taxon>Sar</taxon>
        <taxon>Alveolata</taxon>
        <taxon>Dinophyceae</taxon>
        <taxon>Suessiales</taxon>
        <taxon>Symbiodiniaceae</taxon>
        <taxon>Symbiodinium</taxon>
    </lineage>
</organism>
<reference evidence="2 3" key="1">
    <citation type="submission" date="2016-02" db="EMBL/GenBank/DDBJ databases">
        <title>Genome analysis of coral dinoflagellate symbionts highlights evolutionary adaptations to a symbiotic lifestyle.</title>
        <authorList>
            <person name="Aranda M."/>
            <person name="Li Y."/>
            <person name="Liew Y.J."/>
            <person name="Baumgarten S."/>
            <person name="Simakov O."/>
            <person name="Wilson M."/>
            <person name="Piel J."/>
            <person name="Ashoor H."/>
            <person name="Bougouffa S."/>
            <person name="Bajic V.B."/>
            <person name="Ryu T."/>
            <person name="Ravasi T."/>
            <person name="Bayer T."/>
            <person name="Micklem G."/>
            <person name="Kim H."/>
            <person name="Bhak J."/>
            <person name="Lajeunesse T.C."/>
            <person name="Voolstra C.R."/>
        </authorList>
    </citation>
    <scope>NUCLEOTIDE SEQUENCE [LARGE SCALE GENOMIC DNA]</scope>
    <source>
        <strain evidence="2 3">CCMP2467</strain>
    </source>
</reference>
<evidence type="ECO:0000313" key="3">
    <source>
        <dbReference type="Proteomes" id="UP000186817"/>
    </source>
</evidence>
<feature type="region of interest" description="Disordered" evidence="1">
    <location>
        <begin position="36"/>
        <end position="55"/>
    </location>
</feature>
<dbReference type="AlphaFoldDB" id="A0A1Q9BTA5"/>
<comment type="caution">
    <text evidence="2">The sequence shown here is derived from an EMBL/GenBank/DDBJ whole genome shotgun (WGS) entry which is preliminary data.</text>
</comment>
<feature type="non-terminal residue" evidence="2">
    <location>
        <position position="85"/>
    </location>
</feature>